<keyword evidence="1" id="KW-0472">Membrane</keyword>
<organism evidence="3 4">
    <name type="scientific">Passalora fulva</name>
    <name type="common">Tomato leaf mold</name>
    <name type="synonym">Cladosporium fulvum</name>
    <dbReference type="NCBI Taxonomy" id="5499"/>
    <lineage>
        <taxon>Eukaryota</taxon>
        <taxon>Fungi</taxon>
        <taxon>Dikarya</taxon>
        <taxon>Ascomycota</taxon>
        <taxon>Pezizomycotina</taxon>
        <taxon>Dothideomycetes</taxon>
        <taxon>Dothideomycetidae</taxon>
        <taxon>Mycosphaerellales</taxon>
        <taxon>Mycosphaerellaceae</taxon>
        <taxon>Fulvia</taxon>
    </lineage>
</organism>
<protein>
    <recommendedName>
        <fullName evidence="2">MaoC-like domain-containing protein</fullName>
    </recommendedName>
</protein>
<dbReference type="InterPro" id="IPR002539">
    <property type="entry name" value="MaoC-like_dom"/>
</dbReference>
<name>A0A9Q8PM97_PASFU</name>
<reference evidence="3" key="2">
    <citation type="journal article" date="2022" name="Microb. Genom.">
        <title>A chromosome-scale genome assembly of the tomato pathogen Cladosporium fulvum reveals a compartmentalized genome architecture and the presence of a dispensable chromosome.</title>
        <authorList>
            <person name="Zaccaron A.Z."/>
            <person name="Chen L.H."/>
            <person name="Samaras A."/>
            <person name="Stergiopoulos I."/>
        </authorList>
    </citation>
    <scope>NUCLEOTIDE SEQUENCE</scope>
    <source>
        <strain evidence="3">Race5_Kim</strain>
    </source>
</reference>
<evidence type="ECO:0000256" key="1">
    <source>
        <dbReference type="SAM" id="Phobius"/>
    </source>
</evidence>
<feature type="transmembrane region" description="Helical" evidence="1">
    <location>
        <begin position="6"/>
        <end position="31"/>
    </location>
</feature>
<dbReference type="RefSeq" id="XP_047769434.1">
    <property type="nucleotide sequence ID" value="XM_047913221.1"/>
</dbReference>
<dbReference type="AlphaFoldDB" id="A0A9Q8PM97"/>
<dbReference type="InterPro" id="IPR029069">
    <property type="entry name" value="HotDog_dom_sf"/>
</dbReference>
<dbReference type="PANTHER" id="PTHR43841:SF1">
    <property type="entry name" value="3-HYDROXYACYL-THIOESTER DEHYDRATASE X"/>
    <property type="match status" value="1"/>
</dbReference>
<evidence type="ECO:0000259" key="2">
    <source>
        <dbReference type="Pfam" id="PF01575"/>
    </source>
</evidence>
<keyword evidence="1" id="KW-0812">Transmembrane</keyword>
<dbReference type="PANTHER" id="PTHR43841">
    <property type="entry name" value="3-HYDROXYACYL-THIOESTER DEHYDRATASE HTDX-RELATED"/>
    <property type="match status" value="1"/>
</dbReference>
<dbReference type="SUPFAM" id="SSF54637">
    <property type="entry name" value="Thioesterase/thiol ester dehydrase-isomerase"/>
    <property type="match status" value="1"/>
</dbReference>
<dbReference type="GeneID" id="71993951"/>
<gene>
    <name evidence="3" type="ORF">CLAFUR5_14073</name>
</gene>
<dbReference type="EMBL" id="CP090175">
    <property type="protein sequence ID" value="UJO25068.1"/>
    <property type="molecule type" value="Genomic_DNA"/>
</dbReference>
<evidence type="ECO:0000313" key="4">
    <source>
        <dbReference type="Proteomes" id="UP000756132"/>
    </source>
</evidence>
<reference evidence="3" key="1">
    <citation type="submission" date="2021-12" db="EMBL/GenBank/DDBJ databases">
        <authorList>
            <person name="Zaccaron A."/>
            <person name="Stergiopoulos I."/>
        </authorList>
    </citation>
    <scope>NUCLEOTIDE SEQUENCE</scope>
    <source>
        <strain evidence="3">Race5_Kim</strain>
    </source>
</reference>
<accession>A0A9Q8PM97</accession>
<proteinExistence type="predicted"/>
<dbReference type="OrthoDB" id="533830at2759"/>
<dbReference type="Proteomes" id="UP000756132">
    <property type="component" value="Chromosome 13"/>
</dbReference>
<dbReference type="Pfam" id="PF01575">
    <property type="entry name" value="MaoC_dehydratas"/>
    <property type="match status" value="1"/>
</dbReference>
<sequence length="390" mass="42942">MLPPVLISIFWLLLQFVVGAVVAFIAVISFLGKSAERKVDTVQGVVRLILPTSPQHLATEDVWRLVLIALLKHILAPIGWTTRLQPEGQGFTLPRIEIHGQLDITAVDIQAFREAVALHDDTPKPPDTISPFFLVALTVPLTIQTLASNSCPIRPLGAVNTRNVFKIHDPALCRSPAALREKKLTYSAVFGGADNSGHRRKRGVEFCITIDVLFEGKAVLSQELWYMQFLSPSIEPKHVAVPEKAIDSSVVDSMVHGRTQSLDIGMDDPRKWAACCKDYNPIHVSKFTARLLGFRSVIAHGNHVAALVVEQLATLQPSAKEKVLSKARKSCWHRTEPFTVEVSFARPLLLPARAEVSWSDDKGYSSKSSFTVSAKDKMCISGSICALDEK</sequence>
<dbReference type="Gene3D" id="3.10.129.10">
    <property type="entry name" value="Hotdog Thioesterase"/>
    <property type="match status" value="1"/>
</dbReference>
<dbReference type="CDD" id="cd03441">
    <property type="entry name" value="R_hydratase_like"/>
    <property type="match status" value="1"/>
</dbReference>
<dbReference type="OMA" id="CKDYNPI"/>
<keyword evidence="4" id="KW-1185">Reference proteome</keyword>
<dbReference type="KEGG" id="ffu:CLAFUR5_14073"/>
<evidence type="ECO:0000313" key="3">
    <source>
        <dbReference type="EMBL" id="UJO25068.1"/>
    </source>
</evidence>
<keyword evidence="1" id="KW-1133">Transmembrane helix</keyword>
<feature type="domain" description="MaoC-like" evidence="2">
    <location>
        <begin position="264"/>
        <end position="314"/>
    </location>
</feature>